<keyword evidence="1" id="KW-0812">Transmembrane</keyword>
<keyword evidence="1" id="KW-1133">Transmembrane helix</keyword>
<reference evidence="2 3" key="1">
    <citation type="submission" date="2021-06" db="EMBL/GenBank/DDBJ databases">
        <title>Caerostris darwini draft genome.</title>
        <authorList>
            <person name="Kono N."/>
            <person name="Arakawa K."/>
        </authorList>
    </citation>
    <scope>NUCLEOTIDE SEQUENCE [LARGE SCALE GENOMIC DNA]</scope>
</reference>
<organism evidence="2 3">
    <name type="scientific">Caerostris darwini</name>
    <dbReference type="NCBI Taxonomy" id="1538125"/>
    <lineage>
        <taxon>Eukaryota</taxon>
        <taxon>Metazoa</taxon>
        <taxon>Ecdysozoa</taxon>
        <taxon>Arthropoda</taxon>
        <taxon>Chelicerata</taxon>
        <taxon>Arachnida</taxon>
        <taxon>Araneae</taxon>
        <taxon>Araneomorphae</taxon>
        <taxon>Entelegynae</taxon>
        <taxon>Araneoidea</taxon>
        <taxon>Araneidae</taxon>
        <taxon>Caerostris</taxon>
    </lineage>
</organism>
<evidence type="ECO:0000256" key="1">
    <source>
        <dbReference type="SAM" id="Phobius"/>
    </source>
</evidence>
<protein>
    <submittedName>
        <fullName evidence="2">Uncharacterized protein</fullName>
    </submittedName>
</protein>
<dbReference type="AlphaFoldDB" id="A0AAV4P4M7"/>
<keyword evidence="1" id="KW-0472">Membrane</keyword>
<evidence type="ECO:0000313" key="2">
    <source>
        <dbReference type="EMBL" id="GIX91996.1"/>
    </source>
</evidence>
<gene>
    <name evidence="2" type="ORF">CDAR_106831</name>
</gene>
<proteinExistence type="predicted"/>
<sequence length="113" mass="13163">MQWQMVFVDAKARTLLAVRRRGGRRHTYCVFPAVAYSRGRKLFRVFSVCHSSCTGDEQTTWTGDTIVTWLAFRLSRPFWLDSLSLTQRKTAFRAAFMCFFFLIMGFAGKIVFK</sequence>
<keyword evidence="3" id="KW-1185">Reference proteome</keyword>
<dbReference type="Proteomes" id="UP001054837">
    <property type="component" value="Unassembled WGS sequence"/>
</dbReference>
<name>A0AAV4P4M7_9ARAC</name>
<dbReference type="EMBL" id="BPLQ01002358">
    <property type="protein sequence ID" value="GIX91996.1"/>
    <property type="molecule type" value="Genomic_DNA"/>
</dbReference>
<evidence type="ECO:0000313" key="3">
    <source>
        <dbReference type="Proteomes" id="UP001054837"/>
    </source>
</evidence>
<accession>A0AAV4P4M7</accession>
<feature type="transmembrane region" description="Helical" evidence="1">
    <location>
        <begin position="91"/>
        <end position="112"/>
    </location>
</feature>
<comment type="caution">
    <text evidence="2">The sequence shown here is derived from an EMBL/GenBank/DDBJ whole genome shotgun (WGS) entry which is preliminary data.</text>
</comment>